<evidence type="ECO:0000256" key="1">
    <source>
        <dbReference type="ARBA" id="ARBA00004496"/>
    </source>
</evidence>
<dbReference type="PANTHER" id="PTHR22948:SF29">
    <property type="entry name" value="FI02030P-RELATED"/>
    <property type="match status" value="1"/>
</dbReference>
<dbReference type="Pfam" id="PF12872">
    <property type="entry name" value="OST-HTH"/>
    <property type="match status" value="2"/>
</dbReference>
<dbReference type="InterPro" id="IPR050621">
    <property type="entry name" value="Tudor_domain_containing"/>
</dbReference>
<feature type="compositionally biased region" description="Basic and acidic residues" evidence="5">
    <location>
        <begin position="166"/>
        <end position="177"/>
    </location>
</feature>
<organism evidence="8 9">
    <name type="scientific">Pieris brassicae</name>
    <name type="common">White butterfly</name>
    <name type="synonym">Large white butterfly</name>
    <dbReference type="NCBI Taxonomy" id="7116"/>
    <lineage>
        <taxon>Eukaryota</taxon>
        <taxon>Metazoa</taxon>
        <taxon>Ecdysozoa</taxon>
        <taxon>Arthropoda</taxon>
        <taxon>Hexapoda</taxon>
        <taxon>Insecta</taxon>
        <taxon>Pterygota</taxon>
        <taxon>Neoptera</taxon>
        <taxon>Endopterygota</taxon>
        <taxon>Lepidoptera</taxon>
        <taxon>Glossata</taxon>
        <taxon>Ditrysia</taxon>
        <taxon>Papilionoidea</taxon>
        <taxon>Pieridae</taxon>
        <taxon>Pierinae</taxon>
        <taxon>Pieris</taxon>
    </lineage>
</organism>
<evidence type="ECO:0000256" key="2">
    <source>
        <dbReference type="ARBA" id="ARBA00022490"/>
    </source>
</evidence>
<proteinExistence type="predicted"/>
<dbReference type="GO" id="GO:0005737">
    <property type="term" value="C:cytoplasm"/>
    <property type="evidence" value="ECO:0007669"/>
    <property type="project" value="UniProtKB-SubCell"/>
</dbReference>
<dbReference type="InterPro" id="IPR002999">
    <property type="entry name" value="Tudor"/>
</dbReference>
<dbReference type="Gene3D" id="2.40.50.90">
    <property type="match status" value="1"/>
</dbReference>
<protein>
    <recommendedName>
        <fullName evidence="10">HTH OST-type domain-containing protein</fullName>
    </recommendedName>
</protein>
<dbReference type="Pfam" id="PF00567">
    <property type="entry name" value="TUDOR"/>
    <property type="match status" value="1"/>
</dbReference>
<evidence type="ECO:0000259" key="7">
    <source>
        <dbReference type="PROSITE" id="PS51644"/>
    </source>
</evidence>
<feature type="region of interest" description="Disordered" evidence="5">
    <location>
        <begin position="89"/>
        <end position="108"/>
    </location>
</feature>
<dbReference type="SMART" id="SM00333">
    <property type="entry name" value="TUDOR"/>
    <property type="match status" value="1"/>
</dbReference>
<keyword evidence="4" id="KW-0221">Differentiation</keyword>
<accession>A0A9P0TCQ0</accession>
<feature type="domain" description="HTH OST-type" evidence="7">
    <location>
        <begin position="222"/>
        <end position="294"/>
    </location>
</feature>
<keyword evidence="9" id="KW-1185">Reference proteome</keyword>
<dbReference type="GO" id="GO:0007283">
    <property type="term" value="P:spermatogenesis"/>
    <property type="evidence" value="ECO:0007669"/>
    <property type="project" value="UniProtKB-KW"/>
</dbReference>
<feature type="compositionally biased region" description="Basic and acidic residues" evidence="5">
    <location>
        <begin position="148"/>
        <end position="157"/>
    </location>
</feature>
<dbReference type="CDD" id="cd09972">
    <property type="entry name" value="LOTUS_TDRD_OSKAR"/>
    <property type="match status" value="1"/>
</dbReference>
<dbReference type="EMBL" id="CALOZG010000006">
    <property type="protein sequence ID" value="CAH4028983.1"/>
    <property type="molecule type" value="Genomic_DNA"/>
</dbReference>
<comment type="caution">
    <text evidence="8">The sequence shown here is derived from an EMBL/GenBank/DDBJ whole genome shotgun (WGS) entry which is preliminary data.</text>
</comment>
<feature type="region of interest" description="Disordered" evidence="5">
    <location>
        <begin position="137"/>
        <end position="219"/>
    </location>
</feature>
<dbReference type="PANTHER" id="PTHR22948">
    <property type="entry name" value="TUDOR DOMAIN CONTAINING PROTEIN"/>
    <property type="match status" value="1"/>
</dbReference>
<keyword evidence="4" id="KW-0744">Spermatogenesis</keyword>
<reference evidence="8" key="1">
    <citation type="submission" date="2022-05" db="EMBL/GenBank/DDBJ databases">
        <authorList>
            <person name="Okamura Y."/>
        </authorList>
    </citation>
    <scope>NUCLEOTIDE SEQUENCE</scope>
</reference>
<dbReference type="PROSITE" id="PS50304">
    <property type="entry name" value="TUDOR"/>
    <property type="match status" value="1"/>
</dbReference>
<dbReference type="InterPro" id="IPR041966">
    <property type="entry name" value="LOTUS-like"/>
</dbReference>
<dbReference type="Gene3D" id="2.30.30.140">
    <property type="match status" value="1"/>
</dbReference>
<feature type="region of interest" description="Disordered" evidence="5">
    <location>
        <begin position="294"/>
        <end position="318"/>
    </location>
</feature>
<keyword evidence="2" id="KW-0963">Cytoplasm</keyword>
<feature type="domain" description="Tudor" evidence="6">
    <location>
        <begin position="406"/>
        <end position="463"/>
    </location>
</feature>
<evidence type="ECO:0000256" key="5">
    <source>
        <dbReference type="SAM" id="MobiDB-lite"/>
    </source>
</evidence>
<dbReference type="InterPro" id="IPR025605">
    <property type="entry name" value="OST-HTH/LOTUS_dom"/>
</dbReference>
<feature type="compositionally biased region" description="Polar residues" evidence="5">
    <location>
        <begin position="137"/>
        <end position="147"/>
    </location>
</feature>
<dbReference type="Proteomes" id="UP001152562">
    <property type="component" value="Unassembled WGS sequence"/>
</dbReference>
<evidence type="ECO:0000256" key="4">
    <source>
        <dbReference type="ARBA" id="ARBA00022871"/>
    </source>
</evidence>
<evidence type="ECO:0000256" key="3">
    <source>
        <dbReference type="ARBA" id="ARBA00022737"/>
    </source>
</evidence>
<dbReference type="PROSITE" id="PS51644">
    <property type="entry name" value="HTH_OST"/>
    <property type="match status" value="2"/>
</dbReference>
<feature type="domain" description="HTH OST-type" evidence="7">
    <location>
        <begin position="4"/>
        <end position="78"/>
    </location>
</feature>
<keyword evidence="3" id="KW-0677">Repeat</keyword>
<dbReference type="AlphaFoldDB" id="A0A9P0TCQ0"/>
<dbReference type="InterPro" id="IPR035437">
    <property type="entry name" value="SNase_OB-fold_sf"/>
</dbReference>
<evidence type="ECO:0000313" key="9">
    <source>
        <dbReference type="Proteomes" id="UP001152562"/>
    </source>
</evidence>
<gene>
    <name evidence="8" type="ORF">PIBRA_LOCUS5774</name>
</gene>
<name>A0A9P0TCQ0_PIEBR</name>
<feature type="compositionally biased region" description="Pro residues" evidence="5">
    <location>
        <begin position="297"/>
        <end position="315"/>
    </location>
</feature>
<comment type="subcellular location">
    <subcellularLocation>
        <location evidence="1">Cytoplasm</location>
    </subcellularLocation>
</comment>
<feature type="compositionally biased region" description="Basic and acidic residues" evidence="5">
    <location>
        <begin position="194"/>
        <end position="209"/>
    </location>
</feature>
<evidence type="ECO:0000313" key="8">
    <source>
        <dbReference type="EMBL" id="CAH4028983.1"/>
    </source>
</evidence>
<dbReference type="Gene3D" id="3.30.420.610">
    <property type="entry name" value="LOTUS domain-like"/>
    <property type="match status" value="2"/>
</dbReference>
<dbReference type="GO" id="GO:0030154">
    <property type="term" value="P:cell differentiation"/>
    <property type="evidence" value="ECO:0007669"/>
    <property type="project" value="UniProtKB-ARBA"/>
</dbReference>
<evidence type="ECO:0000259" key="6">
    <source>
        <dbReference type="PROSITE" id="PS50304"/>
    </source>
</evidence>
<evidence type="ECO:0008006" key="10">
    <source>
        <dbReference type="Google" id="ProtNLM"/>
    </source>
</evidence>
<dbReference type="CDD" id="cd08824">
    <property type="entry name" value="LOTUS"/>
    <property type="match status" value="1"/>
</dbReference>
<dbReference type="SUPFAM" id="SSF63748">
    <property type="entry name" value="Tudor/PWWP/MBT"/>
    <property type="match status" value="1"/>
</dbReference>
<sequence length="735" mass="81353">MEEELDKLKAVLRSLVVSSPVQVDVRALLSDYKEMIGTPLPIHKFGHRDPIAFLKERCSDSFLFQGSTSNPILTLIVPEAIKHIDRLVQKQKSQNTKNKGKRRSVLKSTVPSLINEPNLIVETFPKKYVGSKTLTSRIGDSNQNVNNTKEDSGHSMHNEVGGKAPKQREQQHVEYEKPVNNSIRYTGGHHSGYNHHDSVSTYSEHDSARETLSSSSSSKQMQLEKLLDEVAAIVFQNPDGLWATDILKCYRQSYGCELNLIRFGYTSIVSLLQQVPGVSSAQVRGGDWRVWAGDVPPRLPPASPPPVLRPRTPTPDPDDALPGVQFDPDVFPSDCLHYTESIPGAEQDEVRPGVMLDVLIGEVYSPSHFWLLRLGEQNRTMEDIMDEMNQYYDGGGEGARPLAMGAVRRGHYCSSRYEGDWHRSLIVKVIDSDTVKVRHVDYGTVERVQAQALRPLRREWGELPAQAIRARLSRVQPPNGARRWPHGAATAFLSLVAQKPLVAAVAAVDSENSVLEVVLVDTLTDEDVYVSDELVRAGHADPRSTVPVFSEPYLAPSFDALENGDTLNYSEISAYLRDGVVLDFLDEYRRHVPSALPSPPPLSPPAQPSHTLTVALESMNMTETVPQEQAVPAVEMELWDGADEHWREDTQANPVPGTNWQNSVDAQLQASSQLDKDFVSIPVRVCQTFKQLCGINPLMALHYITNAIDLASVPANGAPPPGFGPHRFCPSPPGL</sequence>